<keyword evidence="4" id="KW-1185">Reference proteome</keyword>
<dbReference type="AlphaFoldDB" id="A0AAD4L1E7"/>
<dbReference type="GeneID" id="70246076"/>
<feature type="region of interest" description="Disordered" evidence="2">
    <location>
        <begin position="265"/>
        <end position="286"/>
    </location>
</feature>
<evidence type="ECO:0000256" key="1">
    <source>
        <dbReference type="SAM" id="Coils"/>
    </source>
</evidence>
<dbReference type="EMBL" id="JAJTJA010000004">
    <property type="protein sequence ID" value="KAH8701129.1"/>
    <property type="molecule type" value="Genomic_DNA"/>
</dbReference>
<protein>
    <submittedName>
        <fullName evidence="3">Uncharacterized protein</fullName>
    </submittedName>
</protein>
<reference evidence="3" key="1">
    <citation type="submission" date="2021-12" db="EMBL/GenBank/DDBJ databases">
        <title>Convergent genome expansion in fungi linked to evolution of root-endophyte symbiosis.</title>
        <authorList>
            <consortium name="DOE Joint Genome Institute"/>
            <person name="Ke Y.-H."/>
            <person name="Bonito G."/>
            <person name="Liao H.-L."/>
            <person name="Looney B."/>
            <person name="Rojas-Flechas A."/>
            <person name="Nash J."/>
            <person name="Hameed K."/>
            <person name="Schadt C."/>
            <person name="Martin F."/>
            <person name="Crous P.W."/>
            <person name="Miettinen O."/>
            <person name="Magnuson J.K."/>
            <person name="Labbe J."/>
            <person name="Jacobson D."/>
            <person name="Doktycz M.J."/>
            <person name="Veneault-Fourrey C."/>
            <person name="Kuo A."/>
            <person name="Mondo S."/>
            <person name="Calhoun S."/>
            <person name="Riley R."/>
            <person name="Ohm R."/>
            <person name="LaButti K."/>
            <person name="Andreopoulos B."/>
            <person name="Pangilinan J."/>
            <person name="Nolan M."/>
            <person name="Tritt A."/>
            <person name="Clum A."/>
            <person name="Lipzen A."/>
            <person name="Daum C."/>
            <person name="Barry K."/>
            <person name="Grigoriev I.V."/>
            <person name="Vilgalys R."/>
        </authorList>
    </citation>
    <scope>NUCLEOTIDE SEQUENCE</scope>
    <source>
        <strain evidence="3">PMI_201</strain>
    </source>
</reference>
<keyword evidence="1" id="KW-0175">Coiled coil</keyword>
<proteinExistence type="predicted"/>
<sequence>MSTDNNIPPSAKPLLPYIRSRQEVHRIRQTLTLYLQSHIVSACDDEVTTPANTNDTSHVSLGVPIDPSASVKRVPSNLTGVRKEYLKALQENAAARREYDELSNRIAFRRPPAQDNLTSTKGHDTPPLHDYLSSIREDRRYEKLRLFDNSLKRLTGATKPDGYVADEEQQNTLLDQEKLESFWNGLGSSRESNEGVQALISKLERTVLRAKAKLAREQNLLKELKARQLSEDVSNNPSRRVIALQCVRDELVQWVEEKLVTANSGEAAEFGESPKKNTASSQAVEERKGEIREQYAKYLQERRLLLEALSLVSQPTKSTTPAAERCPKGPSEPVVTNTAVWNSIDLFGPASELLLPGSTVQRSLALQRSYLTGLLSKEKTNLKQALERLSHESHLLPEYPILARHSKFKHISNNAGGRTDRTEGDQTDELLQKAQAWAFASEAASTHEGDYVEQRIEHGLDMSESASRTLQQVYGLLNQENNAAAEDTALDEGNETDIWVGEVESHRPRRRRQKNDQQPGNPWARLNGNVGFSEG</sequence>
<feature type="coiled-coil region" evidence="1">
    <location>
        <begin position="200"/>
        <end position="227"/>
    </location>
</feature>
<dbReference type="Proteomes" id="UP001201262">
    <property type="component" value="Unassembled WGS sequence"/>
</dbReference>
<evidence type="ECO:0000313" key="4">
    <source>
        <dbReference type="Proteomes" id="UP001201262"/>
    </source>
</evidence>
<gene>
    <name evidence="3" type="ORF">BGW36DRAFT_375633</name>
</gene>
<evidence type="ECO:0000313" key="3">
    <source>
        <dbReference type="EMBL" id="KAH8701129.1"/>
    </source>
</evidence>
<evidence type="ECO:0000256" key="2">
    <source>
        <dbReference type="SAM" id="MobiDB-lite"/>
    </source>
</evidence>
<accession>A0AAD4L1E7</accession>
<feature type="region of interest" description="Disordered" evidence="2">
    <location>
        <begin position="504"/>
        <end position="535"/>
    </location>
</feature>
<comment type="caution">
    <text evidence="3">The sequence shown here is derived from an EMBL/GenBank/DDBJ whole genome shotgun (WGS) entry which is preliminary data.</text>
</comment>
<dbReference type="RefSeq" id="XP_046074835.1">
    <property type="nucleotide sequence ID" value="XM_046215789.1"/>
</dbReference>
<name>A0AAD4L1E7_9EURO</name>
<organism evidence="3 4">
    <name type="scientific">Talaromyces proteolyticus</name>
    <dbReference type="NCBI Taxonomy" id="1131652"/>
    <lineage>
        <taxon>Eukaryota</taxon>
        <taxon>Fungi</taxon>
        <taxon>Dikarya</taxon>
        <taxon>Ascomycota</taxon>
        <taxon>Pezizomycotina</taxon>
        <taxon>Eurotiomycetes</taxon>
        <taxon>Eurotiomycetidae</taxon>
        <taxon>Eurotiales</taxon>
        <taxon>Trichocomaceae</taxon>
        <taxon>Talaromyces</taxon>
        <taxon>Talaromyces sect. Bacilispori</taxon>
    </lineage>
</organism>